<feature type="domain" description="Pyruvate/ketoisovalerate oxidoreductase catalytic" evidence="2">
    <location>
        <begin position="15"/>
        <end position="195"/>
    </location>
</feature>
<dbReference type="KEGG" id="dcb:C3Y92_02375"/>
<name>A0A4P6HGR2_9BACT</name>
<dbReference type="Proteomes" id="UP000293296">
    <property type="component" value="Chromosome"/>
</dbReference>
<organism evidence="3 4">
    <name type="scientific">Solidesulfovibrio carbinolicus</name>
    <dbReference type="NCBI Taxonomy" id="296842"/>
    <lineage>
        <taxon>Bacteria</taxon>
        <taxon>Pseudomonadati</taxon>
        <taxon>Thermodesulfobacteriota</taxon>
        <taxon>Desulfovibrionia</taxon>
        <taxon>Desulfovibrionales</taxon>
        <taxon>Desulfovibrionaceae</taxon>
        <taxon>Solidesulfovibrio</taxon>
    </lineage>
</organism>
<dbReference type="Pfam" id="PF01558">
    <property type="entry name" value="POR"/>
    <property type="match status" value="1"/>
</dbReference>
<dbReference type="OrthoDB" id="9800445at2"/>
<dbReference type="GO" id="GO:0016903">
    <property type="term" value="F:oxidoreductase activity, acting on the aldehyde or oxo group of donors"/>
    <property type="evidence" value="ECO:0007669"/>
    <property type="project" value="InterPro"/>
</dbReference>
<keyword evidence="3" id="KW-0670">Pyruvate</keyword>
<dbReference type="SUPFAM" id="SSF53323">
    <property type="entry name" value="Pyruvate-ferredoxin oxidoreductase, PFOR, domain III"/>
    <property type="match status" value="1"/>
</dbReference>
<evidence type="ECO:0000256" key="1">
    <source>
        <dbReference type="ARBA" id="ARBA00023002"/>
    </source>
</evidence>
<evidence type="ECO:0000313" key="4">
    <source>
        <dbReference type="Proteomes" id="UP000293296"/>
    </source>
</evidence>
<evidence type="ECO:0000313" key="3">
    <source>
        <dbReference type="EMBL" id="QAZ66147.1"/>
    </source>
</evidence>
<dbReference type="Gene3D" id="3.40.920.10">
    <property type="entry name" value="Pyruvate-ferredoxin oxidoreductase, PFOR, domain III"/>
    <property type="match status" value="1"/>
</dbReference>
<dbReference type="PANTHER" id="PTHR43854:SF1">
    <property type="entry name" value="INDOLEPYRUVATE OXIDOREDUCTASE SUBUNIT IORB"/>
    <property type="match status" value="1"/>
</dbReference>
<dbReference type="RefSeq" id="WP_129349158.1">
    <property type="nucleotide sequence ID" value="NZ_CP026538.1"/>
</dbReference>
<dbReference type="InterPro" id="IPR052198">
    <property type="entry name" value="IorB_Oxidoreductase"/>
</dbReference>
<sequence>MIRTTRIRVFLTGVGGQGTLTATKVLAQAALDEGLDVTAGEVHGMAQRGGVVESTVLIGGYQSPRIAHGEAHLLLGFEPLETLRALPYLAPGGIVVSSSEAIMPMSVARGKESMPPFEDIEALARACAEAVHFVPAISLGVQAGASQAANMILLGALCAVGRMPFGLSRLAETIKTTMAPRLHDVNIKAIQLGAQAVCVDNSDK</sequence>
<proteinExistence type="predicted"/>
<dbReference type="InterPro" id="IPR002869">
    <property type="entry name" value="Pyrv_flavodox_OxRed_cen"/>
</dbReference>
<dbReference type="AlphaFoldDB" id="A0A4P6HGR2"/>
<dbReference type="InterPro" id="IPR019752">
    <property type="entry name" value="Pyrv/ketoisovalerate_OxRed_cat"/>
</dbReference>
<keyword evidence="4" id="KW-1185">Reference proteome</keyword>
<dbReference type="EMBL" id="CP026538">
    <property type="protein sequence ID" value="QAZ66147.1"/>
    <property type="molecule type" value="Genomic_DNA"/>
</dbReference>
<protein>
    <submittedName>
        <fullName evidence="3">Indolepyruvate ferredoxin oxidoreductase</fullName>
    </submittedName>
</protein>
<reference evidence="3 4" key="1">
    <citation type="submission" date="2018-02" db="EMBL/GenBank/DDBJ databases">
        <title>Genome sequence of Desulfovibrio carbinolicus DSM 3852.</title>
        <authorList>
            <person name="Wilbanks E."/>
            <person name="Skennerton C.T."/>
            <person name="Orphan V.J."/>
        </authorList>
    </citation>
    <scope>NUCLEOTIDE SEQUENCE [LARGE SCALE GENOMIC DNA]</scope>
    <source>
        <strain evidence="3 4">DSM 3852</strain>
    </source>
</reference>
<accession>A0A4P6HGR2</accession>
<gene>
    <name evidence="3" type="ORF">C3Y92_02375</name>
</gene>
<dbReference type="PANTHER" id="PTHR43854">
    <property type="entry name" value="INDOLEPYRUVATE OXIDOREDUCTASE SUBUNIT IORB"/>
    <property type="match status" value="1"/>
</dbReference>
<keyword evidence="1" id="KW-0560">Oxidoreductase</keyword>
<evidence type="ECO:0000259" key="2">
    <source>
        <dbReference type="Pfam" id="PF01558"/>
    </source>
</evidence>